<proteinExistence type="predicted"/>
<name>C0Q9K4_DESAH</name>
<sequence>MSNRYDAATASMIDEIEDLITMSGMQFLKTLKRLASVLINPFYKNKLINTTHKRKNG</sequence>
<dbReference type="Proteomes" id="UP000000442">
    <property type="component" value="Chromosome"/>
</dbReference>
<evidence type="ECO:0000313" key="1">
    <source>
        <dbReference type="EMBL" id="ACN14568.1"/>
    </source>
</evidence>
<dbReference type="EMBL" id="CP001087">
    <property type="protein sequence ID" value="ACN14568.1"/>
    <property type="molecule type" value="Genomic_DNA"/>
</dbReference>
<dbReference type="KEGG" id="dat:HRM2_14590"/>
<keyword evidence="2" id="KW-1185">Reference proteome</keyword>
<gene>
    <name evidence="1" type="ordered locus">HRM2_14590</name>
</gene>
<organism evidence="1 2">
    <name type="scientific">Desulforapulum autotrophicum (strain ATCC 43914 / DSM 3382 / VKM B-1955 / HRM2)</name>
    <name type="common">Desulfobacterium autotrophicum</name>
    <dbReference type="NCBI Taxonomy" id="177437"/>
    <lineage>
        <taxon>Bacteria</taxon>
        <taxon>Pseudomonadati</taxon>
        <taxon>Thermodesulfobacteriota</taxon>
        <taxon>Desulfobacteria</taxon>
        <taxon>Desulfobacterales</taxon>
        <taxon>Desulfobacteraceae</taxon>
        <taxon>Desulforapulum</taxon>
    </lineage>
</organism>
<reference evidence="1 2" key="1">
    <citation type="journal article" date="2009" name="Environ. Microbiol.">
        <title>Genome sequence of Desulfobacterium autotrophicum HRM2, a marine sulfate reducer oxidizing organic carbon completely to carbon dioxide.</title>
        <authorList>
            <person name="Strittmatter A.W."/>
            <person name="Liesegang H."/>
            <person name="Rabus R."/>
            <person name="Decker I."/>
            <person name="Amann J."/>
            <person name="Andres S."/>
            <person name="Henne A."/>
            <person name="Fricke W.F."/>
            <person name="Martinez-Arias R."/>
            <person name="Bartels D."/>
            <person name="Goesmann A."/>
            <person name="Krause L."/>
            <person name="Puehler A."/>
            <person name="Klenk H.P."/>
            <person name="Richter M."/>
            <person name="Schuler M."/>
            <person name="Gloeckner F.O."/>
            <person name="Meyerdierks A."/>
            <person name="Gottschalk G."/>
            <person name="Amann R."/>
        </authorList>
    </citation>
    <scope>NUCLEOTIDE SEQUENCE [LARGE SCALE GENOMIC DNA]</scope>
    <source>
        <strain evidence="2">ATCC 43914 / DSM 3382 / HRM2</strain>
    </source>
</reference>
<accession>C0Q9K4</accession>
<dbReference type="HOGENOM" id="CLU_2989182_0_0_7"/>
<evidence type="ECO:0000313" key="2">
    <source>
        <dbReference type="Proteomes" id="UP000000442"/>
    </source>
</evidence>
<dbReference type="AlphaFoldDB" id="C0Q9K4"/>
<protein>
    <submittedName>
        <fullName evidence="1">Uncharacterized protein</fullName>
    </submittedName>
</protein>